<accession>A0A2N5DSX5</accession>
<evidence type="ECO:0000259" key="13">
    <source>
        <dbReference type="Pfam" id="PF00675"/>
    </source>
</evidence>
<keyword evidence="5" id="KW-0645">Protease</keyword>
<comment type="pathway">
    <text evidence="2">Cofactor biosynthesis; pyrroloquinoline quinone biosynthesis.</text>
</comment>
<keyword evidence="10" id="KW-0482">Metalloprotease</keyword>
<gene>
    <name evidence="17" type="primary">pqqF</name>
    <name evidence="17" type="ORF">CYR32_20845</name>
</gene>
<name>A0A2N5DSX5_9GAMM</name>
<evidence type="ECO:0000256" key="11">
    <source>
        <dbReference type="ARBA" id="ARBA00024932"/>
    </source>
</evidence>
<evidence type="ECO:0000259" key="15">
    <source>
        <dbReference type="Pfam" id="PF22455"/>
    </source>
</evidence>
<organism evidence="17 18">
    <name type="scientific">Chimaeribacter coloradensis</name>
    <dbReference type="NCBI Taxonomy" id="2060068"/>
    <lineage>
        <taxon>Bacteria</taxon>
        <taxon>Pseudomonadati</taxon>
        <taxon>Pseudomonadota</taxon>
        <taxon>Gammaproteobacteria</taxon>
        <taxon>Enterobacterales</taxon>
        <taxon>Yersiniaceae</taxon>
        <taxon>Chimaeribacter</taxon>
    </lineage>
</organism>
<dbReference type="PANTHER" id="PTHR43690:SF18">
    <property type="entry name" value="INSULIN-DEGRADING ENZYME-RELATED"/>
    <property type="match status" value="1"/>
</dbReference>
<dbReference type="InterPro" id="IPR011844">
    <property type="entry name" value="PQQ_synth_PqqF"/>
</dbReference>
<dbReference type="RefSeq" id="WP_101826995.1">
    <property type="nucleotide sequence ID" value="NZ_PJZH01000050.1"/>
</dbReference>
<sequence>MPQQRRTLCLPNGMKVHLISRPDATRAAALVQAGVGSHDEPEAWPGLAHLLEHLLFAGSRDFHGSDRLMAWVQAAGGRVNATTLATATAFFFEASAQQFEAGLARLVDMLAFPLLSPEAQQQETAIIDAEYRLLQTHTETLCAAALMQTFTGPAALHRFHVGSLAAFGDDPAALQQALRDYHRRFYHAANMTLWLSGPFTPDDLARLARRYGERLPAAPAPCAPVSQPVTPAPRRHLAVKVRGVPRLQLAFLLPAAIPARALTLLRQLVTDEADQGLLATLRARGVCDGLQVQVVYRSAQAWVISLTFSGSGMQPPWCAEAEALFYQWRQALASLSGSHLRHYARLADRQACQQSPMDSLREQAFGFPPVGEVDAGFMTGWQQLLASLTPEQMTRLWAAPDVTGEALCVQGFPLIMGDFLPETSTPTDPPTWRFHPVPYNERPAALPAEAVPLPHLRPAKGEGVLLLRPAAGSDLSGAWGHTVQCALRALAGDLAHRGGELTFARYQGIWLLTCRGDDSTLAFALHHLTCALRNLPENAVAQGQRAASQERETWRTEIPVRALLNQLPRVLTGHTGQSHALPTPWAACLYGGNKALHDRLSHLLADFPGIINAPAGVSVLSSLTSLMADTTSQDAALLLFCPLVEANARTLAAWQLLAMLYEPRFFQRLRVEMNIGYVVSCRFHHSADRPGILFALQSPHLTAVQLLRHTQDFLNEMTAEIAALPPETLTTQQEALLTLQHPAGNLIDRAWAAWQNPPLTETAVRCIDLLALGLYHRQLCDTYDHWVVLTAGQHQAGDENSG</sequence>
<feature type="domain" description="Coenzyme PQQ synthesis protein F N-terminal lobe" evidence="14">
    <location>
        <begin position="245"/>
        <end position="396"/>
    </location>
</feature>
<evidence type="ECO:0000256" key="7">
    <source>
        <dbReference type="ARBA" id="ARBA00022801"/>
    </source>
</evidence>
<dbReference type="PANTHER" id="PTHR43690">
    <property type="entry name" value="NARDILYSIN"/>
    <property type="match status" value="1"/>
</dbReference>
<feature type="domain" description="Peptidase M16 N-terminal" evidence="13">
    <location>
        <begin position="16"/>
        <end position="149"/>
    </location>
</feature>
<dbReference type="Pfam" id="PF22454">
    <property type="entry name" value="PQQ_syn_pqqF_N_2"/>
    <property type="match status" value="1"/>
</dbReference>
<keyword evidence="7" id="KW-0378">Hydrolase</keyword>
<dbReference type="Proteomes" id="UP000234503">
    <property type="component" value="Unassembled WGS sequence"/>
</dbReference>
<dbReference type="Pfam" id="PF22455">
    <property type="entry name" value="PqqF_C_3"/>
    <property type="match status" value="1"/>
</dbReference>
<dbReference type="GO" id="GO:0006508">
    <property type="term" value="P:proteolysis"/>
    <property type="evidence" value="ECO:0007669"/>
    <property type="project" value="UniProtKB-KW"/>
</dbReference>
<dbReference type="GO" id="GO:0018189">
    <property type="term" value="P:pyrroloquinoline quinone biosynthetic process"/>
    <property type="evidence" value="ECO:0007669"/>
    <property type="project" value="UniProtKB-UniPathway"/>
</dbReference>
<evidence type="ECO:0000256" key="3">
    <source>
        <dbReference type="ARBA" id="ARBA00007261"/>
    </source>
</evidence>
<evidence type="ECO:0000313" key="17">
    <source>
        <dbReference type="EMBL" id="PLR29374.1"/>
    </source>
</evidence>
<evidence type="ECO:0000256" key="1">
    <source>
        <dbReference type="ARBA" id="ARBA00001947"/>
    </source>
</evidence>
<dbReference type="GO" id="GO:0008270">
    <property type="term" value="F:zinc ion binding"/>
    <property type="evidence" value="ECO:0007669"/>
    <property type="project" value="InterPro"/>
</dbReference>
<evidence type="ECO:0000256" key="10">
    <source>
        <dbReference type="ARBA" id="ARBA00023049"/>
    </source>
</evidence>
<dbReference type="OrthoDB" id="9811314at2"/>
<dbReference type="AlphaFoldDB" id="A0A2N5DSX5"/>
<evidence type="ECO:0000256" key="4">
    <source>
        <dbReference type="ARBA" id="ARBA00015088"/>
    </source>
</evidence>
<evidence type="ECO:0000256" key="12">
    <source>
        <dbReference type="ARBA" id="ARBA00030977"/>
    </source>
</evidence>
<dbReference type="UniPathway" id="UPA00539"/>
<dbReference type="InterPro" id="IPR001431">
    <property type="entry name" value="Pept_M16_Zn_BS"/>
</dbReference>
<evidence type="ECO:0000259" key="14">
    <source>
        <dbReference type="Pfam" id="PF22454"/>
    </source>
</evidence>
<dbReference type="PROSITE" id="PS00143">
    <property type="entry name" value="INSULINASE"/>
    <property type="match status" value="1"/>
</dbReference>
<keyword evidence="6" id="KW-0479">Metal-binding</keyword>
<dbReference type="InterPro" id="IPR011765">
    <property type="entry name" value="Pept_M16_N"/>
</dbReference>
<keyword evidence="8" id="KW-0862">Zinc</keyword>
<comment type="cofactor">
    <cofactor evidence="1">
        <name>Zn(2+)</name>
        <dbReference type="ChEBI" id="CHEBI:29105"/>
    </cofactor>
</comment>
<evidence type="ECO:0000259" key="16">
    <source>
        <dbReference type="Pfam" id="PF22456"/>
    </source>
</evidence>
<dbReference type="Pfam" id="PF22456">
    <property type="entry name" value="PqqF-like_C_4"/>
    <property type="match status" value="1"/>
</dbReference>
<evidence type="ECO:0000256" key="2">
    <source>
        <dbReference type="ARBA" id="ARBA00004886"/>
    </source>
</evidence>
<proteinExistence type="inferred from homology"/>
<dbReference type="InterPro" id="IPR054734">
    <property type="entry name" value="PqqF-like_C_4"/>
</dbReference>
<dbReference type="InterPro" id="IPR050626">
    <property type="entry name" value="Peptidase_M16"/>
</dbReference>
<feature type="domain" description="Coenzyme PQQ synthesis protein F-like C-terminal lobe" evidence="16">
    <location>
        <begin position="656"/>
        <end position="754"/>
    </location>
</feature>
<feature type="domain" description="Coenzyme PQQ synthesis protein F C-terminal lobe" evidence="15">
    <location>
        <begin position="479"/>
        <end position="587"/>
    </location>
</feature>
<dbReference type="GO" id="GO:0004222">
    <property type="term" value="F:metalloendopeptidase activity"/>
    <property type="evidence" value="ECO:0007669"/>
    <property type="project" value="InterPro"/>
</dbReference>
<keyword evidence="18" id="KW-1185">Reference proteome</keyword>
<dbReference type="InterPro" id="IPR054740">
    <property type="entry name" value="PqqF_N_2"/>
</dbReference>
<dbReference type="EMBL" id="PJZH01000050">
    <property type="protein sequence ID" value="PLR29374.1"/>
    <property type="molecule type" value="Genomic_DNA"/>
</dbReference>
<dbReference type="Gene3D" id="3.30.830.10">
    <property type="entry name" value="Metalloenzyme, LuxS/M16 peptidase-like"/>
    <property type="match status" value="2"/>
</dbReference>
<comment type="function">
    <text evidence="11">Required for coenzyme pyrroloquinoline quinone (PQQ) biosynthesis. It is thought that this protein is a protease that cleaves peptides bond in a small peptide (gene pqqA), providing the glutamate and tyrosine residues which are necessary for the synthesis of PQQ.</text>
</comment>
<protein>
    <recommendedName>
        <fullName evidence="4">Coenzyme PQQ synthesis protein F</fullName>
    </recommendedName>
    <alternativeName>
        <fullName evidence="12">Pyrroloquinoline quinone biosynthesis protein F</fullName>
    </alternativeName>
</protein>
<reference evidence="17 18" key="1">
    <citation type="submission" date="2017-12" db="EMBL/GenBank/DDBJ databases">
        <title>Characterization of six clinical isolates of Enterochimera gen. nov., a novel genus of the Yersiniaciae family and the three species Enterochimera arupensis sp. nov., Enterochimera coloradensis sp. nov, and Enterochimera californica sp. nov.</title>
        <authorList>
            <person name="Rossi A."/>
            <person name="Fisher M."/>
        </authorList>
    </citation>
    <scope>NUCLEOTIDE SEQUENCE [LARGE SCALE GENOMIC DNA]</scope>
    <source>
        <strain evidence="18">2016-Iso4</strain>
    </source>
</reference>
<dbReference type="InterPro" id="IPR011249">
    <property type="entry name" value="Metalloenz_LuxS/M16"/>
</dbReference>
<dbReference type="InterPro" id="IPR054733">
    <property type="entry name" value="PqqF_C_3"/>
</dbReference>
<comment type="caution">
    <text evidence="17">The sequence shown here is derived from an EMBL/GenBank/DDBJ whole genome shotgun (WGS) entry which is preliminary data.</text>
</comment>
<evidence type="ECO:0000256" key="6">
    <source>
        <dbReference type="ARBA" id="ARBA00022723"/>
    </source>
</evidence>
<dbReference type="Pfam" id="PF00675">
    <property type="entry name" value="Peptidase_M16"/>
    <property type="match status" value="1"/>
</dbReference>
<evidence type="ECO:0000256" key="8">
    <source>
        <dbReference type="ARBA" id="ARBA00022833"/>
    </source>
</evidence>
<evidence type="ECO:0000256" key="5">
    <source>
        <dbReference type="ARBA" id="ARBA00022670"/>
    </source>
</evidence>
<dbReference type="NCBIfam" id="TIGR02110">
    <property type="entry name" value="PQQ_syn_pqqF"/>
    <property type="match status" value="1"/>
</dbReference>
<evidence type="ECO:0000256" key="9">
    <source>
        <dbReference type="ARBA" id="ARBA00022905"/>
    </source>
</evidence>
<comment type="similarity">
    <text evidence="3">Belongs to the peptidase M16 family.</text>
</comment>
<keyword evidence="9" id="KW-0884">PQQ biosynthesis</keyword>
<evidence type="ECO:0000313" key="18">
    <source>
        <dbReference type="Proteomes" id="UP000234503"/>
    </source>
</evidence>
<dbReference type="SUPFAM" id="SSF63411">
    <property type="entry name" value="LuxS/MPP-like metallohydrolase"/>
    <property type="match status" value="2"/>
</dbReference>